<dbReference type="AlphaFoldDB" id="A0A7C8IVF4"/>
<feature type="domain" description="PD-(D/E)XK nuclease-like" evidence="1">
    <location>
        <begin position="149"/>
        <end position="218"/>
    </location>
</feature>
<evidence type="ECO:0000313" key="3">
    <source>
        <dbReference type="Proteomes" id="UP000481858"/>
    </source>
</evidence>
<dbReference type="OrthoDB" id="4161186at2759"/>
<proteinExistence type="predicted"/>
<name>A0A7C8IVF4_9PEZI</name>
<dbReference type="Pfam" id="PF20516">
    <property type="entry name" value="PDDEXK_12"/>
    <property type="match status" value="2"/>
</dbReference>
<sequence>MYQYRKPPKYPEVKAYNNTSNVADRNAIVISWIHTLPEYTAADAGPPPITTEKRRREQQQPIGSLALIEEAPRPSLSSLSIPSCASSPKNQMLNLRLYEPVIEFNALDLNALPRAARELVSSIIEIGSSQDILPHAVKSTIMEAVDAQDPMPRLWRYAFKSAADDEADALLPGRIPAFGEVERICRQAREWQQYDHEEVSWNCTVHGRLLELIFQDENGQLYDDPNDLCAKTTQFNRLAPTATVSHIDFVPIGTRPLVPRIKTKESGVHWQDAQLQIGIWHAAQWAFLRWAATNKLQRGRIDEGGKGGGSVKVPQGQEEGHDAFEAKVLSVMSDLGFIPGIIIQGHRWHLVLSTYENRKAKLWTDRQFGSTQTCLESYSIIAGMRRLMAWERDVYMPWFKSNILDNI</sequence>
<organism evidence="2 3">
    <name type="scientific">Xylaria multiplex</name>
    <dbReference type="NCBI Taxonomy" id="323545"/>
    <lineage>
        <taxon>Eukaryota</taxon>
        <taxon>Fungi</taxon>
        <taxon>Dikarya</taxon>
        <taxon>Ascomycota</taxon>
        <taxon>Pezizomycotina</taxon>
        <taxon>Sordariomycetes</taxon>
        <taxon>Xylariomycetidae</taxon>
        <taxon>Xylariales</taxon>
        <taxon>Xylariaceae</taxon>
        <taxon>Xylaria</taxon>
    </lineage>
</organism>
<evidence type="ECO:0000313" key="2">
    <source>
        <dbReference type="EMBL" id="KAF2964759.1"/>
    </source>
</evidence>
<protein>
    <recommendedName>
        <fullName evidence="1">PD-(D/E)XK nuclease-like domain-containing protein</fullName>
    </recommendedName>
</protein>
<dbReference type="InParanoid" id="A0A7C8IVF4"/>
<feature type="domain" description="PD-(D/E)XK nuclease-like" evidence="1">
    <location>
        <begin position="232"/>
        <end position="395"/>
    </location>
</feature>
<evidence type="ECO:0000259" key="1">
    <source>
        <dbReference type="Pfam" id="PF20516"/>
    </source>
</evidence>
<dbReference type="Proteomes" id="UP000481858">
    <property type="component" value="Unassembled WGS sequence"/>
</dbReference>
<reference evidence="2 3" key="1">
    <citation type="submission" date="2019-12" db="EMBL/GenBank/DDBJ databases">
        <title>Draft genome sequence of the ascomycete Xylaria multiplex DSM 110363.</title>
        <authorList>
            <person name="Buettner E."/>
            <person name="Kellner H."/>
        </authorList>
    </citation>
    <scope>NUCLEOTIDE SEQUENCE [LARGE SCALE GENOMIC DNA]</scope>
    <source>
        <strain evidence="2 3">DSM 110363</strain>
    </source>
</reference>
<dbReference type="EMBL" id="WUBL01000137">
    <property type="protein sequence ID" value="KAF2964759.1"/>
    <property type="molecule type" value="Genomic_DNA"/>
</dbReference>
<keyword evidence="3" id="KW-1185">Reference proteome</keyword>
<gene>
    <name evidence="2" type="ORF">GQX73_g8796</name>
</gene>
<accession>A0A7C8IVF4</accession>
<comment type="caution">
    <text evidence="2">The sequence shown here is derived from an EMBL/GenBank/DDBJ whole genome shotgun (WGS) entry which is preliminary data.</text>
</comment>
<dbReference type="InterPro" id="IPR046797">
    <property type="entry name" value="PDDEXK_12"/>
</dbReference>